<evidence type="ECO:0000256" key="1">
    <source>
        <dbReference type="ARBA" id="ARBA00022987"/>
    </source>
</evidence>
<evidence type="ECO:0000256" key="3">
    <source>
        <dbReference type="ARBA" id="ARBA00035643"/>
    </source>
</evidence>
<comment type="subcellular location">
    <subcellularLocation>
        <location evidence="2">Gas vesicle</location>
    </subcellularLocation>
</comment>
<proteinExistence type="inferred from homology"/>
<evidence type="ECO:0000313" key="5">
    <source>
        <dbReference type="EMBL" id="PAU45011.1"/>
    </source>
</evidence>
<dbReference type="GO" id="GO:0031411">
    <property type="term" value="C:gas vesicle"/>
    <property type="evidence" value="ECO:0007669"/>
    <property type="project" value="UniProtKB-SubCell"/>
</dbReference>
<feature type="compositionally biased region" description="Basic and acidic residues" evidence="4">
    <location>
        <begin position="9"/>
        <end position="26"/>
    </location>
</feature>
<keyword evidence="6" id="KW-1185">Reference proteome</keyword>
<name>A0A2A2D0G7_9ACTN</name>
<comment type="caution">
    <text evidence="5">The sequence shown here is derived from an EMBL/GenBank/DDBJ whole genome shotgun (WGS) entry which is preliminary data.</text>
</comment>
<dbReference type="GO" id="GO:0031412">
    <property type="term" value="P:gas vesicle organization"/>
    <property type="evidence" value="ECO:0007669"/>
    <property type="project" value="InterPro"/>
</dbReference>
<evidence type="ECO:0000256" key="2">
    <source>
        <dbReference type="ARBA" id="ARBA00035108"/>
    </source>
</evidence>
<sequence length="248" mass="27175">MTTYVYGIARDERADPAGPPEPHELPEGLTGVGDPPRPVRVVGGGGLAAVVSDCPERLRPKRRDLLAHQRVLAEVGRWATVLPMRFGSVSDSDEKVRAVLAEHAERYREQLDRLTGRVEYNVKAVHREEVVLHLVLAGNAELRALAAANRATGGGSYEERLRFGELVAHGVREREVRDAALVEDSLRPLAEECRPGPESAGWFVNLSFLLTRPAAERLLTTAAGLEKSHPQLDLKVHGPLPPYSFVTP</sequence>
<evidence type="ECO:0000313" key="6">
    <source>
        <dbReference type="Proteomes" id="UP000218944"/>
    </source>
</evidence>
<dbReference type="Pfam" id="PF06386">
    <property type="entry name" value="GvpL_GvpF"/>
    <property type="match status" value="1"/>
</dbReference>
<dbReference type="Proteomes" id="UP000218944">
    <property type="component" value="Unassembled WGS sequence"/>
</dbReference>
<reference evidence="5 6" key="1">
    <citation type="submission" date="2017-08" db="EMBL/GenBank/DDBJ databases">
        <title>Genome sequence of Streptomyces albireticuli NRRL B-1670.</title>
        <authorList>
            <person name="Graham D.E."/>
            <person name="Mahan K.M."/>
            <person name="Klingeman D.M."/>
            <person name="Hettich R.L."/>
            <person name="Parry R.J."/>
            <person name="Spain J.C."/>
        </authorList>
    </citation>
    <scope>NUCLEOTIDE SEQUENCE [LARGE SCALE GENOMIC DNA]</scope>
    <source>
        <strain evidence="5 6">NRRL B-1670</strain>
    </source>
</reference>
<feature type="region of interest" description="Disordered" evidence="4">
    <location>
        <begin position="1"/>
        <end position="34"/>
    </location>
</feature>
<dbReference type="PANTHER" id="PTHR36852">
    <property type="entry name" value="PROTEIN GVPL 2"/>
    <property type="match status" value="1"/>
</dbReference>
<evidence type="ECO:0000256" key="4">
    <source>
        <dbReference type="SAM" id="MobiDB-lite"/>
    </source>
</evidence>
<protein>
    <submittedName>
        <fullName evidence="5">Gas vesicle protein</fullName>
    </submittedName>
</protein>
<dbReference type="InterPro" id="IPR009430">
    <property type="entry name" value="GvpL/GvpF"/>
</dbReference>
<keyword evidence="1" id="KW-0304">Gas vesicle</keyword>
<accession>A0A2A2D0G7</accession>
<dbReference type="EMBL" id="NSJV01000597">
    <property type="protein sequence ID" value="PAU45011.1"/>
    <property type="molecule type" value="Genomic_DNA"/>
</dbReference>
<organism evidence="5 6">
    <name type="scientific">Streptomyces albireticuli</name>
    <dbReference type="NCBI Taxonomy" id="1940"/>
    <lineage>
        <taxon>Bacteria</taxon>
        <taxon>Bacillati</taxon>
        <taxon>Actinomycetota</taxon>
        <taxon>Actinomycetes</taxon>
        <taxon>Kitasatosporales</taxon>
        <taxon>Streptomycetaceae</taxon>
        <taxon>Streptomyces</taxon>
    </lineage>
</organism>
<dbReference type="RefSeq" id="WP_095584395.1">
    <property type="nucleotide sequence ID" value="NZ_JAJQQQ010000013.1"/>
</dbReference>
<comment type="similarity">
    <text evidence="3">Belongs to the gas vesicle GvpF/GvpL family.</text>
</comment>
<dbReference type="AlphaFoldDB" id="A0A2A2D0G7"/>
<dbReference type="PANTHER" id="PTHR36852:SF1">
    <property type="entry name" value="PROTEIN GVPL 2"/>
    <property type="match status" value="1"/>
</dbReference>
<gene>
    <name evidence="5" type="ORF">CK936_31745</name>
</gene>